<organism evidence="1 2">
    <name type="scientific">Inquilinus limosus MP06</name>
    <dbReference type="NCBI Taxonomy" id="1398085"/>
    <lineage>
        <taxon>Bacteria</taxon>
        <taxon>Pseudomonadati</taxon>
        <taxon>Pseudomonadota</taxon>
        <taxon>Alphaproteobacteria</taxon>
        <taxon>Rhodospirillales</taxon>
        <taxon>Rhodospirillaceae</taxon>
        <taxon>Inquilinus</taxon>
    </lineage>
</organism>
<accession>A0A0A0DBT0</accession>
<comment type="caution">
    <text evidence="1">The sequence shown here is derived from an EMBL/GenBank/DDBJ whole genome shotgun (WGS) entry which is preliminary data.</text>
</comment>
<evidence type="ECO:0000313" key="2">
    <source>
        <dbReference type="Proteomes" id="UP000029995"/>
    </source>
</evidence>
<proteinExistence type="predicted"/>
<dbReference type="AlphaFoldDB" id="A0A0A0DBT0"/>
<protein>
    <submittedName>
        <fullName evidence="1">Uncharacterized protein</fullName>
    </submittedName>
</protein>
<dbReference type="EMBL" id="JANX01000001">
    <property type="protein sequence ID" value="KGM36171.1"/>
    <property type="molecule type" value="Genomic_DNA"/>
</dbReference>
<name>A0A0A0DBT0_9PROT</name>
<dbReference type="OrthoDB" id="8386875at2"/>
<sequence length="77" mass="8761">MSNVLTFPAQDQPAVEHVSQDQWGRPMYRFAISYDHLPNRTWTADIWAYNQADAEARLEAIRNNGVIAGQALEEGAW</sequence>
<gene>
    <name evidence="1" type="ORF">P409_00555</name>
</gene>
<dbReference type="RefSeq" id="WP_034830608.1">
    <property type="nucleotide sequence ID" value="NZ_JANX01000001.1"/>
</dbReference>
<evidence type="ECO:0000313" key="1">
    <source>
        <dbReference type="EMBL" id="KGM36171.1"/>
    </source>
</evidence>
<dbReference type="Proteomes" id="UP000029995">
    <property type="component" value="Unassembled WGS sequence"/>
</dbReference>
<reference evidence="1 2" key="1">
    <citation type="submission" date="2014-01" db="EMBL/GenBank/DDBJ databases">
        <title>Genome sequence determination for a cystic fibrosis isolate, Inquilinus limosus.</title>
        <authorList>
            <person name="Pino M."/>
            <person name="Di Conza J."/>
            <person name="Gutkind G."/>
        </authorList>
    </citation>
    <scope>NUCLEOTIDE SEQUENCE [LARGE SCALE GENOMIC DNA]</scope>
    <source>
        <strain evidence="1 2">MP06</strain>
    </source>
</reference>